<dbReference type="GO" id="GO:0016491">
    <property type="term" value="F:oxidoreductase activity"/>
    <property type="evidence" value="ECO:0007669"/>
    <property type="project" value="InterPro"/>
</dbReference>
<dbReference type="Gene3D" id="1.20.1260.10">
    <property type="match status" value="1"/>
</dbReference>
<dbReference type="InterPro" id="IPR009078">
    <property type="entry name" value="Ferritin-like_SF"/>
</dbReference>
<feature type="domain" description="Rubrerythrin diiron-binding" evidence="1">
    <location>
        <begin position="8"/>
        <end position="148"/>
    </location>
</feature>
<dbReference type="InterPro" id="IPR012347">
    <property type="entry name" value="Ferritin-like"/>
</dbReference>
<reference evidence="2" key="1">
    <citation type="journal article" date="2014" name="Front. Microbiol.">
        <title>High frequency of phylogenetically diverse reductive dehalogenase-homologous genes in deep subseafloor sedimentary metagenomes.</title>
        <authorList>
            <person name="Kawai M."/>
            <person name="Futagami T."/>
            <person name="Toyoda A."/>
            <person name="Takaki Y."/>
            <person name="Nishi S."/>
            <person name="Hori S."/>
            <person name="Arai W."/>
            <person name="Tsubouchi T."/>
            <person name="Morono Y."/>
            <person name="Uchiyama I."/>
            <person name="Ito T."/>
            <person name="Fujiyama A."/>
            <person name="Inagaki F."/>
            <person name="Takami H."/>
        </authorList>
    </citation>
    <scope>NUCLEOTIDE SEQUENCE</scope>
    <source>
        <strain evidence="2">Expedition CK06-06</strain>
    </source>
</reference>
<gene>
    <name evidence="2" type="ORF">S01H1_02180</name>
</gene>
<name>X0SVN5_9ZZZZ</name>
<dbReference type="Pfam" id="PF02915">
    <property type="entry name" value="Rubrerythrin"/>
    <property type="match status" value="1"/>
</dbReference>
<protein>
    <recommendedName>
        <fullName evidence="1">Rubrerythrin diiron-binding domain-containing protein</fullName>
    </recommendedName>
</protein>
<dbReference type="CDD" id="cd01045">
    <property type="entry name" value="Ferritin_like_AB"/>
    <property type="match status" value="1"/>
</dbReference>
<organism evidence="2">
    <name type="scientific">marine sediment metagenome</name>
    <dbReference type="NCBI Taxonomy" id="412755"/>
    <lineage>
        <taxon>unclassified sequences</taxon>
        <taxon>metagenomes</taxon>
        <taxon>ecological metagenomes</taxon>
    </lineage>
</organism>
<dbReference type="PANTHER" id="PTHR33531">
    <property type="entry name" value="RUBRERYTHRIN SUBFAMILY"/>
    <property type="match status" value="1"/>
</dbReference>
<dbReference type="InterPro" id="IPR003251">
    <property type="entry name" value="Rr_diiron-bd_dom"/>
</dbReference>
<dbReference type="GO" id="GO:0046872">
    <property type="term" value="F:metal ion binding"/>
    <property type="evidence" value="ECO:0007669"/>
    <property type="project" value="InterPro"/>
</dbReference>
<dbReference type="AlphaFoldDB" id="X0SVN5"/>
<dbReference type="PANTHER" id="PTHR33531:SF7">
    <property type="entry name" value="HYPOTHETICAL MEMBRANE PROTEIN, CONSERVED"/>
    <property type="match status" value="1"/>
</dbReference>
<sequence>MNNLSKAIKTAIKLEEDGVDFYQKASEKTSHPFGKKMFLSFAEDEKRHLTILKEILSDLKFSDFDRFFEEKKPREKIKTIFREVKSEIKGRIAANSDELEALKIGMDMESKSVEFYQGALEKTQDSHQKAFFNRLIDEEKEHYELLQNTRSYLKDSGEWFLWEEKALLDGG</sequence>
<accession>X0SVN5</accession>
<evidence type="ECO:0000313" key="2">
    <source>
        <dbReference type="EMBL" id="GAF85034.1"/>
    </source>
</evidence>
<dbReference type="EMBL" id="BARS01001026">
    <property type="protein sequence ID" value="GAF85034.1"/>
    <property type="molecule type" value="Genomic_DNA"/>
</dbReference>
<comment type="caution">
    <text evidence="2">The sequence shown here is derived from an EMBL/GenBank/DDBJ whole genome shotgun (WGS) entry which is preliminary data.</text>
</comment>
<dbReference type="SUPFAM" id="SSF47240">
    <property type="entry name" value="Ferritin-like"/>
    <property type="match status" value="1"/>
</dbReference>
<proteinExistence type="predicted"/>
<evidence type="ECO:0000259" key="1">
    <source>
        <dbReference type="Pfam" id="PF02915"/>
    </source>
</evidence>